<dbReference type="Proteomes" id="UP000249334">
    <property type="component" value="Unassembled WGS sequence"/>
</dbReference>
<evidence type="ECO:0000313" key="9">
    <source>
        <dbReference type="Proteomes" id="UP000249334"/>
    </source>
</evidence>
<dbReference type="InterPro" id="IPR036388">
    <property type="entry name" value="WH-like_DNA-bd_sf"/>
</dbReference>
<dbReference type="PROSITE" id="PS51118">
    <property type="entry name" value="HTH_HXLR"/>
    <property type="match status" value="1"/>
</dbReference>
<gene>
    <name evidence="7" type="ORF">GA0070561_2202</name>
    <name evidence="6" type="ORF">GAR05_05681</name>
</gene>
<dbReference type="GO" id="GO:0003677">
    <property type="term" value="F:DNA binding"/>
    <property type="evidence" value="ECO:0007669"/>
    <property type="project" value="UniProtKB-KW"/>
</dbReference>
<name>A0A1C4VY72_9ACTN</name>
<dbReference type="EMBL" id="FMCR01000002">
    <property type="protein sequence ID" value="SCE88898.1"/>
    <property type="molecule type" value="Genomic_DNA"/>
</dbReference>
<evidence type="ECO:0000256" key="1">
    <source>
        <dbReference type="ARBA" id="ARBA00023015"/>
    </source>
</evidence>
<dbReference type="InterPro" id="IPR002577">
    <property type="entry name" value="HTH_HxlR"/>
</dbReference>
<evidence type="ECO:0000259" key="5">
    <source>
        <dbReference type="PROSITE" id="PS51118"/>
    </source>
</evidence>
<dbReference type="STRING" id="285676.GA0070561_2202"/>
<dbReference type="SUPFAM" id="SSF46785">
    <property type="entry name" value="Winged helix' DNA-binding domain"/>
    <property type="match status" value="1"/>
</dbReference>
<proteinExistence type="predicted"/>
<feature type="region of interest" description="Disordered" evidence="4">
    <location>
        <begin position="99"/>
        <end position="120"/>
    </location>
</feature>
<dbReference type="Pfam" id="PF01638">
    <property type="entry name" value="HxlR"/>
    <property type="match status" value="1"/>
</dbReference>
<evidence type="ECO:0000313" key="8">
    <source>
        <dbReference type="Proteomes" id="UP000198864"/>
    </source>
</evidence>
<evidence type="ECO:0000256" key="2">
    <source>
        <dbReference type="ARBA" id="ARBA00023125"/>
    </source>
</evidence>
<keyword evidence="3" id="KW-0804">Transcription</keyword>
<evidence type="ECO:0000313" key="6">
    <source>
        <dbReference type="EMBL" id="RAN93129.1"/>
    </source>
</evidence>
<dbReference type="EMBL" id="PXXW01000049">
    <property type="protein sequence ID" value="RAN93129.1"/>
    <property type="molecule type" value="Genomic_DNA"/>
</dbReference>
<dbReference type="Proteomes" id="UP000198864">
    <property type="component" value="Unassembled WGS sequence"/>
</dbReference>
<keyword evidence="9" id="KW-1185">Reference proteome</keyword>
<accession>A0A1C4VY72</accession>
<dbReference type="PANTHER" id="PTHR33204:SF29">
    <property type="entry name" value="TRANSCRIPTIONAL REGULATOR"/>
    <property type="match status" value="1"/>
</dbReference>
<feature type="domain" description="HTH hxlR-type" evidence="5">
    <location>
        <begin position="15"/>
        <end position="114"/>
    </location>
</feature>
<evidence type="ECO:0000256" key="4">
    <source>
        <dbReference type="SAM" id="MobiDB-lite"/>
    </source>
</evidence>
<dbReference type="InterPro" id="IPR036390">
    <property type="entry name" value="WH_DNA-bd_sf"/>
</dbReference>
<organism evidence="7 8">
    <name type="scientific">Micromonospora saelicesensis</name>
    <dbReference type="NCBI Taxonomy" id="285676"/>
    <lineage>
        <taxon>Bacteria</taxon>
        <taxon>Bacillati</taxon>
        <taxon>Actinomycetota</taxon>
        <taxon>Actinomycetes</taxon>
        <taxon>Micromonosporales</taxon>
        <taxon>Micromonosporaceae</taxon>
        <taxon>Micromonospora</taxon>
    </lineage>
</organism>
<keyword evidence="1" id="KW-0805">Transcription regulation</keyword>
<dbReference type="PANTHER" id="PTHR33204">
    <property type="entry name" value="TRANSCRIPTIONAL REGULATOR, MARR FAMILY"/>
    <property type="match status" value="1"/>
</dbReference>
<reference evidence="6 9" key="2">
    <citation type="submission" date="2018-03" db="EMBL/GenBank/DDBJ databases">
        <title>Genomic framework for the identification of Micromonospora saelicesensis and Micromonospora noduli.</title>
        <authorList>
            <person name="Riesco R."/>
            <person name="Trujillo M.E."/>
        </authorList>
    </citation>
    <scope>NUCLEOTIDE SEQUENCE [LARGE SCALE GENOMIC DNA]</scope>
    <source>
        <strain evidence="6 9">GAR05</strain>
    </source>
</reference>
<dbReference type="RefSeq" id="WP_091398335.1">
    <property type="nucleotide sequence ID" value="NZ_FMCR01000002.1"/>
</dbReference>
<keyword evidence="2" id="KW-0238">DNA-binding</keyword>
<evidence type="ECO:0000313" key="7">
    <source>
        <dbReference type="EMBL" id="SCE88898.1"/>
    </source>
</evidence>
<evidence type="ECO:0000256" key="3">
    <source>
        <dbReference type="ARBA" id="ARBA00023163"/>
    </source>
</evidence>
<protein>
    <submittedName>
        <fullName evidence="6">HTH-type transcriptional activator HxlR</fullName>
    </submittedName>
    <submittedName>
        <fullName evidence="7">Transcriptional regulator, HxlR family</fullName>
    </submittedName>
</protein>
<dbReference type="AlphaFoldDB" id="A0A1C4VY72"/>
<sequence length="120" mass="13340">MATVNRPGTADGHACGIDTAMEVIGGRWKVLILWALHEYPSRRFGELRRLLPGITEKVLASHLREMEADGVVRRVSHDEVPPRVEYSLTEDGTRLNDALEPLAAWGRDRSTGPRLGEEPS</sequence>
<reference evidence="7 8" key="1">
    <citation type="submission" date="2016-06" db="EMBL/GenBank/DDBJ databases">
        <authorList>
            <person name="Kjaerup R.B."/>
            <person name="Dalgaard T.S."/>
            <person name="Juul-Madsen H.R."/>
        </authorList>
    </citation>
    <scope>NUCLEOTIDE SEQUENCE [LARGE SCALE GENOMIC DNA]</scope>
    <source>
        <strain evidence="7 8">DSM 44871</strain>
    </source>
</reference>
<dbReference type="Gene3D" id="1.10.10.10">
    <property type="entry name" value="Winged helix-like DNA-binding domain superfamily/Winged helix DNA-binding domain"/>
    <property type="match status" value="1"/>
</dbReference>
<feature type="compositionally biased region" description="Basic and acidic residues" evidence="4">
    <location>
        <begin position="106"/>
        <end position="120"/>
    </location>
</feature>